<dbReference type="PANTHER" id="PTHR34820:SF4">
    <property type="entry name" value="INNER MEMBRANE PROTEIN YEBZ"/>
    <property type="match status" value="1"/>
</dbReference>
<evidence type="ECO:0000313" key="8">
    <source>
        <dbReference type="EMBL" id="VFB00597.1"/>
    </source>
</evidence>
<dbReference type="InterPro" id="IPR014755">
    <property type="entry name" value="Cu-Rt/internalin_Ig-like"/>
</dbReference>
<evidence type="ECO:0000256" key="1">
    <source>
        <dbReference type="ARBA" id="ARBA00004196"/>
    </source>
</evidence>
<dbReference type="Pfam" id="PF04234">
    <property type="entry name" value="CopC"/>
    <property type="match status" value="1"/>
</dbReference>
<dbReference type="Proteomes" id="UP000290439">
    <property type="component" value="Chromosome"/>
</dbReference>
<dbReference type="GO" id="GO:0046688">
    <property type="term" value="P:response to copper ion"/>
    <property type="evidence" value="ECO:0007669"/>
    <property type="project" value="InterPro"/>
</dbReference>
<keyword evidence="2" id="KW-0479">Metal-binding</keyword>
<feature type="domain" description="CopC" evidence="7">
    <location>
        <begin position="33"/>
        <end position="126"/>
    </location>
</feature>
<evidence type="ECO:0000313" key="9">
    <source>
        <dbReference type="Proteomes" id="UP000290439"/>
    </source>
</evidence>
<comment type="subcellular location">
    <subcellularLocation>
        <location evidence="1">Cell envelope</location>
    </subcellularLocation>
</comment>
<evidence type="ECO:0000256" key="5">
    <source>
        <dbReference type="SAM" id="Phobius"/>
    </source>
</evidence>
<dbReference type="InterPro" id="IPR014756">
    <property type="entry name" value="Ig_E-set"/>
</dbReference>
<evidence type="ECO:0000256" key="4">
    <source>
        <dbReference type="ARBA" id="ARBA00023008"/>
    </source>
</evidence>
<feature type="signal peptide" evidence="6">
    <location>
        <begin position="1"/>
        <end position="24"/>
    </location>
</feature>
<keyword evidence="3 6" id="KW-0732">Signal</keyword>
<keyword evidence="5" id="KW-0812">Transmembrane</keyword>
<dbReference type="GO" id="GO:0005507">
    <property type="term" value="F:copper ion binding"/>
    <property type="evidence" value="ECO:0007669"/>
    <property type="project" value="InterPro"/>
</dbReference>
<dbReference type="GO" id="GO:0042597">
    <property type="term" value="C:periplasmic space"/>
    <property type="evidence" value="ECO:0007669"/>
    <property type="project" value="InterPro"/>
</dbReference>
<reference evidence="8 9" key="1">
    <citation type="submission" date="2019-02" db="EMBL/GenBank/DDBJ databases">
        <authorList>
            <consortium name="Pathogen Informatics"/>
        </authorList>
    </citation>
    <scope>NUCLEOTIDE SEQUENCE [LARGE SCALE GENOMIC DNA]</scope>
    <source>
        <strain evidence="8 9">3012STDY6756504</strain>
    </source>
</reference>
<dbReference type="GO" id="GO:0030313">
    <property type="term" value="C:cell envelope"/>
    <property type="evidence" value="ECO:0007669"/>
    <property type="project" value="UniProtKB-SubCell"/>
</dbReference>
<protein>
    <submittedName>
        <fullName evidence="8">Copper resistance protein C</fullName>
    </submittedName>
</protein>
<evidence type="ECO:0000256" key="3">
    <source>
        <dbReference type="ARBA" id="ARBA00022729"/>
    </source>
</evidence>
<dbReference type="RefSeq" id="WP_130918407.1">
    <property type="nucleotide sequence ID" value="NZ_JARWNK010000064.1"/>
</dbReference>
<keyword evidence="5" id="KW-1133">Transmembrane helix</keyword>
<evidence type="ECO:0000256" key="6">
    <source>
        <dbReference type="SAM" id="SignalP"/>
    </source>
</evidence>
<dbReference type="AlphaFoldDB" id="A0A4U8W3G1"/>
<proteinExistence type="predicted"/>
<dbReference type="GO" id="GO:0006825">
    <property type="term" value="P:copper ion transport"/>
    <property type="evidence" value="ECO:0007669"/>
    <property type="project" value="InterPro"/>
</dbReference>
<name>A0A4U8W3G1_9NOCA</name>
<dbReference type="EMBL" id="LR215973">
    <property type="protein sequence ID" value="VFB00597.1"/>
    <property type="molecule type" value="Genomic_DNA"/>
</dbReference>
<dbReference type="GO" id="GO:0005886">
    <property type="term" value="C:plasma membrane"/>
    <property type="evidence" value="ECO:0007669"/>
    <property type="project" value="TreeGrafter"/>
</dbReference>
<feature type="chain" id="PRO_5038378364" evidence="6">
    <location>
        <begin position="25"/>
        <end position="187"/>
    </location>
</feature>
<dbReference type="InterPro" id="IPR007348">
    <property type="entry name" value="CopC_dom"/>
</dbReference>
<evidence type="ECO:0000256" key="2">
    <source>
        <dbReference type="ARBA" id="ARBA00022723"/>
    </source>
</evidence>
<accession>A0A4U8W3G1</accession>
<sequence>MIGRNLRALLLALLAGAVCLGVGATVAGPASAHSAVVGTSPEDGATLDAGPERVTITFNENLQPNFPSLTVVGPDDHLWSKGDPVVDGKTVSVAVGELGPAGTYRVGYRVTSADGHPVEGKLTFTLTTPGNGTPGPALGSADAGEGDSGGIPIWVFIVGAIVLFGGGLAFALFGTGLFGKGSGKSGR</sequence>
<dbReference type="InterPro" id="IPR032694">
    <property type="entry name" value="CopC/D"/>
</dbReference>
<keyword evidence="4" id="KW-0186">Copper</keyword>
<dbReference type="SUPFAM" id="SSF81296">
    <property type="entry name" value="E set domains"/>
    <property type="match status" value="1"/>
</dbReference>
<gene>
    <name evidence="8" type="primary">pcoC</name>
    <name evidence="8" type="ORF">NCTC10797_04396</name>
</gene>
<organism evidence="8 9">
    <name type="scientific">Nocardia cyriacigeorgica</name>
    <dbReference type="NCBI Taxonomy" id="135487"/>
    <lineage>
        <taxon>Bacteria</taxon>
        <taxon>Bacillati</taxon>
        <taxon>Actinomycetota</taxon>
        <taxon>Actinomycetes</taxon>
        <taxon>Mycobacteriales</taxon>
        <taxon>Nocardiaceae</taxon>
        <taxon>Nocardia</taxon>
    </lineage>
</organism>
<dbReference type="PANTHER" id="PTHR34820">
    <property type="entry name" value="INNER MEMBRANE PROTEIN YEBZ"/>
    <property type="match status" value="1"/>
</dbReference>
<evidence type="ECO:0000259" key="7">
    <source>
        <dbReference type="Pfam" id="PF04234"/>
    </source>
</evidence>
<feature type="transmembrane region" description="Helical" evidence="5">
    <location>
        <begin position="153"/>
        <end position="178"/>
    </location>
</feature>
<keyword evidence="5" id="KW-0472">Membrane</keyword>
<dbReference type="Gene3D" id="2.60.40.1220">
    <property type="match status" value="1"/>
</dbReference>